<organism evidence="2 3">
    <name type="scientific">Mycena metata</name>
    <dbReference type="NCBI Taxonomy" id="1033252"/>
    <lineage>
        <taxon>Eukaryota</taxon>
        <taxon>Fungi</taxon>
        <taxon>Dikarya</taxon>
        <taxon>Basidiomycota</taxon>
        <taxon>Agaricomycotina</taxon>
        <taxon>Agaricomycetes</taxon>
        <taxon>Agaricomycetidae</taxon>
        <taxon>Agaricales</taxon>
        <taxon>Marasmiineae</taxon>
        <taxon>Mycenaceae</taxon>
        <taxon>Mycena</taxon>
    </lineage>
</organism>
<feature type="region of interest" description="Disordered" evidence="1">
    <location>
        <begin position="30"/>
        <end position="52"/>
    </location>
</feature>
<comment type="caution">
    <text evidence="2">The sequence shown here is derived from an EMBL/GenBank/DDBJ whole genome shotgun (WGS) entry which is preliminary data.</text>
</comment>
<feature type="region of interest" description="Disordered" evidence="1">
    <location>
        <begin position="336"/>
        <end position="384"/>
    </location>
</feature>
<feature type="compositionally biased region" description="Low complexity" evidence="1">
    <location>
        <begin position="134"/>
        <end position="153"/>
    </location>
</feature>
<dbReference type="AlphaFoldDB" id="A0AAD7N530"/>
<name>A0AAD7N530_9AGAR</name>
<evidence type="ECO:0000313" key="2">
    <source>
        <dbReference type="EMBL" id="KAJ7746303.1"/>
    </source>
</evidence>
<evidence type="ECO:0000256" key="1">
    <source>
        <dbReference type="SAM" id="MobiDB-lite"/>
    </source>
</evidence>
<gene>
    <name evidence="2" type="ORF">B0H16DRAFT_960975</name>
</gene>
<keyword evidence="3" id="KW-1185">Reference proteome</keyword>
<accession>A0AAD7N530</accession>
<feature type="compositionally biased region" description="Low complexity" evidence="1">
    <location>
        <begin position="336"/>
        <end position="357"/>
    </location>
</feature>
<feature type="compositionally biased region" description="Pro residues" evidence="1">
    <location>
        <begin position="154"/>
        <end position="163"/>
    </location>
</feature>
<sequence>MSVSVRQMQVLPPTPAPYTLQRGVAGMIHTPAAGGERKRTTSFSSPPRKRLHRTETYVDLSFTLSSSTATATATASTSTSTASSTVPYTRTLRFYKEQKERRRALLRREPPSLDPHTTTSYTTPAAPHRTSSASTTPRVQSTSTTTPPIRRTSPSPPPPPAPPRARTTPPSPLVDGKVARTPPPVVRAPFPSRSKPSPSPSTLTSTASSKPSPSAAGKKPAADLHRRAITACMRASPAGAKILHMGARLAVGIMSATRELERMCETREAERSWNLEGAGLFSFAEDDGEDGDMEGLEDEELDAEGVDEEDLMDEEEVEVLAAFSPASVGRLIAPAPASTSSSLPLPSTRSASTTATPNARQEDADVPMPDAPSPTTPTTPQMSASWIVIGAGGAEEKTQGQGDWEMVCV</sequence>
<feature type="compositionally biased region" description="Polar residues" evidence="1">
    <location>
        <begin position="115"/>
        <end position="133"/>
    </location>
</feature>
<reference evidence="2" key="1">
    <citation type="submission" date="2023-03" db="EMBL/GenBank/DDBJ databases">
        <title>Massive genome expansion in bonnet fungi (Mycena s.s.) driven by repeated elements and novel gene families across ecological guilds.</title>
        <authorList>
            <consortium name="Lawrence Berkeley National Laboratory"/>
            <person name="Harder C.B."/>
            <person name="Miyauchi S."/>
            <person name="Viragh M."/>
            <person name="Kuo A."/>
            <person name="Thoen E."/>
            <person name="Andreopoulos B."/>
            <person name="Lu D."/>
            <person name="Skrede I."/>
            <person name="Drula E."/>
            <person name="Henrissat B."/>
            <person name="Morin E."/>
            <person name="Kohler A."/>
            <person name="Barry K."/>
            <person name="LaButti K."/>
            <person name="Morin E."/>
            <person name="Salamov A."/>
            <person name="Lipzen A."/>
            <person name="Mereny Z."/>
            <person name="Hegedus B."/>
            <person name="Baldrian P."/>
            <person name="Stursova M."/>
            <person name="Weitz H."/>
            <person name="Taylor A."/>
            <person name="Grigoriev I.V."/>
            <person name="Nagy L.G."/>
            <person name="Martin F."/>
            <person name="Kauserud H."/>
        </authorList>
    </citation>
    <scope>NUCLEOTIDE SEQUENCE</scope>
    <source>
        <strain evidence="2">CBHHK182m</strain>
    </source>
</reference>
<feature type="compositionally biased region" description="Low complexity" evidence="1">
    <location>
        <begin position="187"/>
        <end position="219"/>
    </location>
</feature>
<protein>
    <submittedName>
        <fullName evidence="2">Uncharacterized protein</fullName>
    </submittedName>
</protein>
<proteinExistence type="predicted"/>
<feature type="region of interest" description="Disordered" evidence="1">
    <location>
        <begin position="95"/>
        <end position="223"/>
    </location>
</feature>
<evidence type="ECO:0000313" key="3">
    <source>
        <dbReference type="Proteomes" id="UP001215598"/>
    </source>
</evidence>
<dbReference type="EMBL" id="JARKIB010000080">
    <property type="protein sequence ID" value="KAJ7746303.1"/>
    <property type="molecule type" value="Genomic_DNA"/>
</dbReference>
<dbReference type="Proteomes" id="UP001215598">
    <property type="component" value="Unassembled WGS sequence"/>
</dbReference>